<reference evidence="2" key="1">
    <citation type="journal article" date="2011" name="Proc. Natl. Acad. Sci. U.S.A.">
        <title>Obligate biotrophy features unraveled by the genomic analysis of rust fungi.</title>
        <authorList>
            <person name="Duplessis S."/>
            <person name="Cuomo C.A."/>
            <person name="Lin Y.-C."/>
            <person name="Aerts A."/>
            <person name="Tisserant E."/>
            <person name="Veneault-Fourrey C."/>
            <person name="Joly D.L."/>
            <person name="Hacquard S."/>
            <person name="Amselem J."/>
            <person name="Cantarel B.L."/>
            <person name="Chiu R."/>
            <person name="Coutinho P.M."/>
            <person name="Feau N."/>
            <person name="Field M."/>
            <person name="Frey P."/>
            <person name="Gelhaye E."/>
            <person name="Goldberg J."/>
            <person name="Grabherr M.G."/>
            <person name="Kodira C.D."/>
            <person name="Kohler A."/>
            <person name="Kuees U."/>
            <person name="Lindquist E.A."/>
            <person name="Lucas S.M."/>
            <person name="Mago R."/>
            <person name="Mauceli E."/>
            <person name="Morin E."/>
            <person name="Murat C."/>
            <person name="Pangilinan J.L."/>
            <person name="Park R."/>
            <person name="Pearson M."/>
            <person name="Quesneville H."/>
            <person name="Rouhier N."/>
            <person name="Sakthikumar S."/>
            <person name="Salamov A.A."/>
            <person name="Schmutz J."/>
            <person name="Selles B."/>
            <person name="Shapiro H."/>
            <person name="Tanguay P."/>
            <person name="Tuskan G.A."/>
            <person name="Henrissat B."/>
            <person name="Van de Peer Y."/>
            <person name="Rouze P."/>
            <person name="Ellis J.G."/>
            <person name="Dodds P.N."/>
            <person name="Schein J.E."/>
            <person name="Zhong S."/>
            <person name="Hamelin R.C."/>
            <person name="Grigoriev I.V."/>
            <person name="Szabo L.J."/>
            <person name="Martin F."/>
        </authorList>
    </citation>
    <scope>NUCLEOTIDE SEQUENCE [LARGE SCALE GENOMIC DNA]</scope>
    <source>
        <strain evidence="2">CRL 75-36-700-3 / race SCCL</strain>
    </source>
</reference>
<protein>
    <submittedName>
        <fullName evidence="1">Uncharacterized protein</fullName>
    </submittedName>
</protein>
<dbReference type="VEuPathDB" id="FungiDB:PGTG_21818"/>
<organism evidence="1 2">
    <name type="scientific">Puccinia graminis f. sp. tritici (strain CRL 75-36-700-3 / race SCCL)</name>
    <name type="common">Black stem rust fungus</name>
    <dbReference type="NCBI Taxonomy" id="418459"/>
    <lineage>
        <taxon>Eukaryota</taxon>
        <taxon>Fungi</taxon>
        <taxon>Dikarya</taxon>
        <taxon>Basidiomycota</taxon>
        <taxon>Pucciniomycotina</taxon>
        <taxon>Pucciniomycetes</taxon>
        <taxon>Pucciniales</taxon>
        <taxon>Pucciniaceae</taxon>
        <taxon>Puccinia</taxon>
    </lineage>
</organism>
<dbReference type="KEGG" id="pgr:PGTG_21818"/>
<keyword evidence="2" id="KW-1185">Reference proteome</keyword>
<dbReference type="RefSeq" id="XP_003889458.1">
    <property type="nucleotide sequence ID" value="XM_003889409.1"/>
</dbReference>
<evidence type="ECO:0000313" key="1">
    <source>
        <dbReference type="EMBL" id="EHS63801.1"/>
    </source>
</evidence>
<dbReference type="EMBL" id="DS178297">
    <property type="protein sequence ID" value="EHS63801.1"/>
    <property type="molecule type" value="Genomic_DNA"/>
</dbReference>
<proteinExistence type="predicted"/>
<gene>
    <name evidence="1" type="ORF">PGTG_21818</name>
</gene>
<dbReference type="InParanoid" id="H6QSR1"/>
<dbReference type="AlphaFoldDB" id="H6QSR1"/>
<dbReference type="Proteomes" id="UP000008783">
    <property type="component" value="Unassembled WGS sequence"/>
</dbReference>
<accession>H6QSR1</accession>
<evidence type="ECO:0000313" key="2">
    <source>
        <dbReference type="Proteomes" id="UP000008783"/>
    </source>
</evidence>
<dbReference type="HOGENOM" id="CLU_2004992_0_0_1"/>
<dbReference type="GeneID" id="13541981"/>
<name>H6QSR1_PUCGT</name>
<sequence>MFMPGGELSQVDLHPRTKLQIVLMGHIQGQPNLTTKQKARIAGMVEARMSHGRVARIVGSGQTKVSSTVSWARTHGTVKTTVNSGQPLWNSKQDLMQLQRSLASHPKSTLAEVTNTMATLVSSSTVQQRAHNIGNGGPATLTVALA</sequence>